<evidence type="ECO:0000313" key="3">
    <source>
        <dbReference type="Proteomes" id="UP000767291"/>
    </source>
</evidence>
<feature type="transmembrane region" description="Helical" evidence="1">
    <location>
        <begin position="58"/>
        <end position="80"/>
    </location>
</feature>
<evidence type="ECO:0000256" key="1">
    <source>
        <dbReference type="SAM" id="Phobius"/>
    </source>
</evidence>
<keyword evidence="1" id="KW-0812">Transmembrane</keyword>
<proteinExistence type="predicted"/>
<reference evidence="2 3" key="1">
    <citation type="submission" date="2021-03" db="EMBL/GenBank/DDBJ databases">
        <title>Genomic Encyclopedia of Type Strains, Phase IV (KMG-IV): sequencing the most valuable type-strain genomes for metagenomic binning, comparative biology and taxonomic classification.</title>
        <authorList>
            <person name="Goeker M."/>
        </authorList>
    </citation>
    <scope>NUCLEOTIDE SEQUENCE [LARGE SCALE GENOMIC DNA]</scope>
    <source>
        <strain evidence="2 3">DSM 1289</strain>
    </source>
</reference>
<organism evidence="2 3">
    <name type="scientific">Metaclostridioides mangenotii</name>
    <dbReference type="NCBI Taxonomy" id="1540"/>
    <lineage>
        <taxon>Bacteria</taxon>
        <taxon>Bacillati</taxon>
        <taxon>Bacillota</taxon>
        <taxon>Clostridia</taxon>
        <taxon>Peptostreptococcales</taxon>
        <taxon>Peptostreptococcaceae</taxon>
        <taxon>Metaclostridioides</taxon>
    </lineage>
</organism>
<name>A0ABS4E7Z7_9FIRM</name>
<evidence type="ECO:0000313" key="2">
    <source>
        <dbReference type="EMBL" id="MBP1854073.1"/>
    </source>
</evidence>
<dbReference type="Proteomes" id="UP000767291">
    <property type="component" value="Unassembled WGS sequence"/>
</dbReference>
<protein>
    <submittedName>
        <fullName evidence="2">Uncharacterized protein</fullName>
    </submittedName>
</protein>
<dbReference type="EMBL" id="JAGGJX010000001">
    <property type="protein sequence ID" value="MBP1854073.1"/>
    <property type="molecule type" value="Genomic_DNA"/>
</dbReference>
<keyword evidence="1" id="KW-1133">Transmembrane helix</keyword>
<keyword evidence="3" id="KW-1185">Reference proteome</keyword>
<accession>A0ABS4E7Z7</accession>
<feature type="transmembrane region" description="Helical" evidence="1">
    <location>
        <begin position="12"/>
        <end position="38"/>
    </location>
</feature>
<keyword evidence="1" id="KW-0472">Membrane</keyword>
<gene>
    <name evidence="2" type="ORF">J2Z43_000463</name>
</gene>
<dbReference type="RefSeq" id="WP_209455653.1">
    <property type="nucleotide sequence ID" value="NZ_BAAACS010000017.1"/>
</dbReference>
<sequence>MRKDNKKRKNPVVLALYTISILLGIYTIFTIYCSYTYISSLGSQGLVIKDELQSVINYFGTASVPFLFYSIATFAIGYIIDKLNYITNDFKKFNREDIKEETIITDNNEDISEDIKEEAIIIDNNEDISEDIKEEI</sequence>
<comment type="caution">
    <text evidence="2">The sequence shown here is derived from an EMBL/GenBank/DDBJ whole genome shotgun (WGS) entry which is preliminary data.</text>
</comment>